<reference evidence="5" key="1">
    <citation type="submission" date="2017-02" db="EMBL/GenBank/DDBJ databases">
        <authorList>
            <person name="Varghese N."/>
            <person name="Submissions S."/>
        </authorList>
    </citation>
    <scope>NUCLEOTIDE SEQUENCE [LARGE SCALE GENOMIC DNA]</scope>
    <source>
        <strain evidence="5">UM2</strain>
    </source>
</reference>
<dbReference type="InterPro" id="IPR011990">
    <property type="entry name" value="TPR-like_helical_dom_sf"/>
</dbReference>
<dbReference type="EMBL" id="FUYM01000008">
    <property type="protein sequence ID" value="SKB91682.1"/>
    <property type="molecule type" value="Genomic_DNA"/>
</dbReference>
<dbReference type="PROSITE" id="PS51724">
    <property type="entry name" value="SPOR"/>
    <property type="match status" value="1"/>
</dbReference>
<dbReference type="RefSeq" id="WP_079649543.1">
    <property type="nucleotide sequence ID" value="NZ_FUYM01000008.1"/>
</dbReference>
<dbReference type="OrthoDB" id="7388953at2"/>
<protein>
    <submittedName>
        <fullName evidence="4">Tetratricopeptide repeat-containing protein</fullName>
    </submittedName>
</protein>
<dbReference type="AlphaFoldDB" id="A0A1T5F681"/>
<evidence type="ECO:0000259" key="3">
    <source>
        <dbReference type="PROSITE" id="PS51724"/>
    </source>
</evidence>
<dbReference type="InterPro" id="IPR036680">
    <property type="entry name" value="SPOR-like_sf"/>
</dbReference>
<accession>A0A1T5F681</accession>
<dbReference type="STRING" id="439228.SAMN06295920_108190"/>
<gene>
    <name evidence="4" type="ORF">SAMN06295920_108190</name>
</gene>
<feature type="domain" description="SPOR" evidence="3">
    <location>
        <begin position="296"/>
        <end position="379"/>
    </location>
</feature>
<organism evidence="4 5">
    <name type="scientific">Rhizorhabdus histidinilytica</name>
    <dbReference type="NCBI Taxonomy" id="439228"/>
    <lineage>
        <taxon>Bacteria</taxon>
        <taxon>Pseudomonadati</taxon>
        <taxon>Pseudomonadota</taxon>
        <taxon>Alphaproteobacteria</taxon>
        <taxon>Sphingomonadales</taxon>
        <taxon>Sphingomonadaceae</taxon>
        <taxon>Rhizorhabdus</taxon>
    </lineage>
</organism>
<dbReference type="InterPro" id="IPR019734">
    <property type="entry name" value="TPR_rpt"/>
</dbReference>
<dbReference type="GO" id="GO:0042834">
    <property type="term" value="F:peptidoglycan binding"/>
    <property type="evidence" value="ECO:0007669"/>
    <property type="project" value="InterPro"/>
</dbReference>
<dbReference type="InterPro" id="IPR007730">
    <property type="entry name" value="SPOR-like_dom"/>
</dbReference>
<feature type="signal peptide" evidence="2">
    <location>
        <begin position="1"/>
        <end position="23"/>
    </location>
</feature>
<sequence>MRMNWTGLTAAALGLALFSEASAATHKRTDRLIAGAREAMARGVPAAAVRQAEAAVREAPRDPQARATLGRAYLAVGRFRSAETAFGDALALDPNQARVAINRALAQIAMGRADEAMALLDSLRGGGNDSDVGLALALLGRSDEARPLLIAAARAPGADARVRQNLAFAYALEGRWNDAAAIAAQDVPADLVAERLRRWAMVGQLRANPAMQVGAMLGVLPSPDAGQPEALALVVEPVPASAPVLLSHVPTPPAPPPPLITPPPVEPSEPVVTAFAGPPRMRATRPVLLAAHVVPVRPALAWAVQVGAYSTVERTEIAWAALGRRATFLADHMPTGSAFRRRGVLLHRLSIGGLASRADASTLCRRIRSTGAQCFVRLDGGDRPMQWALRAKAAEPA</sequence>
<evidence type="ECO:0000313" key="5">
    <source>
        <dbReference type="Proteomes" id="UP000189818"/>
    </source>
</evidence>
<dbReference type="Pfam" id="PF14559">
    <property type="entry name" value="TPR_19"/>
    <property type="match status" value="1"/>
</dbReference>
<evidence type="ECO:0000313" key="4">
    <source>
        <dbReference type="EMBL" id="SKB91682.1"/>
    </source>
</evidence>
<feature type="chain" id="PRO_5013386979" evidence="2">
    <location>
        <begin position="24"/>
        <end position="397"/>
    </location>
</feature>
<name>A0A1T5F681_9SPHN</name>
<dbReference type="SUPFAM" id="SSF110997">
    <property type="entry name" value="Sporulation related repeat"/>
    <property type="match status" value="1"/>
</dbReference>
<dbReference type="Gene3D" id="1.25.40.10">
    <property type="entry name" value="Tetratricopeptide repeat domain"/>
    <property type="match status" value="1"/>
</dbReference>
<keyword evidence="5" id="KW-1185">Reference proteome</keyword>
<dbReference type="Gene3D" id="3.30.70.1070">
    <property type="entry name" value="Sporulation related repeat"/>
    <property type="match status" value="1"/>
</dbReference>
<dbReference type="PROSITE" id="PS50005">
    <property type="entry name" value="TPR"/>
    <property type="match status" value="1"/>
</dbReference>
<keyword evidence="2" id="KW-0732">Signal</keyword>
<evidence type="ECO:0000256" key="2">
    <source>
        <dbReference type="SAM" id="SignalP"/>
    </source>
</evidence>
<proteinExistence type="predicted"/>
<evidence type="ECO:0000256" key="1">
    <source>
        <dbReference type="PROSITE-ProRule" id="PRU00339"/>
    </source>
</evidence>
<keyword evidence="1" id="KW-0802">TPR repeat</keyword>
<dbReference type="SUPFAM" id="SSF48452">
    <property type="entry name" value="TPR-like"/>
    <property type="match status" value="1"/>
</dbReference>
<dbReference type="Proteomes" id="UP000189818">
    <property type="component" value="Unassembled WGS sequence"/>
</dbReference>
<dbReference type="Pfam" id="PF05036">
    <property type="entry name" value="SPOR"/>
    <property type="match status" value="1"/>
</dbReference>
<feature type="repeat" description="TPR" evidence="1">
    <location>
        <begin position="63"/>
        <end position="96"/>
    </location>
</feature>